<organism evidence="1 2">
    <name type="scientific">Heterorhabditis bacteriophora</name>
    <name type="common">Entomopathogenic nematode worm</name>
    <dbReference type="NCBI Taxonomy" id="37862"/>
    <lineage>
        <taxon>Eukaryota</taxon>
        <taxon>Metazoa</taxon>
        <taxon>Ecdysozoa</taxon>
        <taxon>Nematoda</taxon>
        <taxon>Chromadorea</taxon>
        <taxon>Rhabditida</taxon>
        <taxon>Rhabditina</taxon>
        <taxon>Rhabditomorpha</taxon>
        <taxon>Strongyloidea</taxon>
        <taxon>Heterorhabditidae</taxon>
        <taxon>Heterorhabditis</taxon>
    </lineage>
</organism>
<dbReference type="Proteomes" id="UP000095283">
    <property type="component" value="Unplaced"/>
</dbReference>
<evidence type="ECO:0000313" key="2">
    <source>
        <dbReference type="WBParaSite" id="Hba_06849"/>
    </source>
</evidence>
<evidence type="ECO:0000313" key="1">
    <source>
        <dbReference type="Proteomes" id="UP000095283"/>
    </source>
</evidence>
<accession>A0A1I7WNW9</accession>
<sequence>MGSVSRLSLHERDQIKALSTTDYTAKQIVDVTSHINYIYIYIYT</sequence>
<keyword evidence="1" id="KW-1185">Reference proteome</keyword>
<dbReference type="WBParaSite" id="Hba_06849">
    <property type="protein sequence ID" value="Hba_06849"/>
    <property type="gene ID" value="Hba_06849"/>
</dbReference>
<name>A0A1I7WNW9_HETBA</name>
<dbReference type="AlphaFoldDB" id="A0A1I7WNW9"/>
<proteinExistence type="predicted"/>
<reference evidence="2" key="1">
    <citation type="submission" date="2016-11" db="UniProtKB">
        <authorList>
            <consortium name="WormBaseParasite"/>
        </authorList>
    </citation>
    <scope>IDENTIFICATION</scope>
</reference>
<protein>
    <submittedName>
        <fullName evidence="2">Transposase</fullName>
    </submittedName>
</protein>